<comment type="caution">
    <text evidence="1">The sequence shown here is derived from an EMBL/GenBank/DDBJ whole genome shotgun (WGS) entry which is preliminary data.</text>
</comment>
<sequence>MVDYCFKWNYADGAPGEPLTEDEARVRDSAGEEYTAVMPPRPGTKSPVLVTPVWKTGVVVVTFLDDPGRKATEYTFMKKTDESLFLTRVHMWTYPSEQPGLRLSDSSSHETVHYREDGYVKRVVKNKVERFQETVEYTDVPVGTNWEPIPVFGDYRSIARYERDEQITNRIP</sequence>
<name>A0AAE3KIS1_9PSEU</name>
<accession>A0AAE3KIS1</accession>
<dbReference type="AlphaFoldDB" id="A0AAE3KIS1"/>
<evidence type="ECO:0000313" key="2">
    <source>
        <dbReference type="Proteomes" id="UP001206128"/>
    </source>
</evidence>
<dbReference type="RefSeq" id="WP_253766320.1">
    <property type="nucleotide sequence ID" value="NZ_JAMTCK010000001.1"/>
</dbReference>
<gene>
    <name evidence="1" type="ORF">LX83_000408</name>
</gene>
<proteinExistence type="predicted"/>
<reference evidence="1" key="1">
    <citation type="submission" date="2022-06" db="EMBL/GenBank/DDBJ databases">
        <title>Genomic Encyclopedia of Archaeal and Bacterial Type Strains, Phase II (KMG-II): from individual species to whole genera.</title>
        <authorList>
            <person name="Goeker M."/>
        </authorList>
    </citation>
    <scope>NUCLEOTIDE SEQUENCE</scope>
    <source>
        <strain evidence="1">DSM 43935</strain>
    </source>
</reference>
<dbReference type="Proteomes" id="UP001206128">
    <property type="component" value="Unassembled WGS sequence"/>
</dbReference>
<evidence type="ECO:0000313" key="1">
    <source>
        <dbReference type="EMBL" id="MCP2163568.1"/>
    </source>
</evidence>
<protein>
    <submittedName>
        <fullName evidence="1">Uncharacterized protein</fullName>
    </submittedName>
</protein>
<keyword evidence="2" id="KW-1185">Reference proteome</keyword>
<organism evidence="1 2">
    <name type="scientific">Goodfellowiella coeruleoviolacea</name>
    <dbReference type="NCBI Taxonomy" id="334858"/>
    <lineage>
        <taxon>Bacteria</taxon>
        <taxon>Bacillati</taxon>
        <taxon>Actinomycetota</taxon>
        <taxon>Actinomycetes</taxon>
        <taxon>Pseudonocardiales</taxon>
        <taxon>Pseudonocardiaceae</taxon>
        <taxon>Goodfellowiella</taxon>
    </lineage>
</organism>
<dbReference type="EMBL" id="JAMTCK010000001">
    <property type="protein sequence ID" value="MCP2163568.1"/>
    <property type="molecule type" value="Genomic_DNA"/>
</dbReference>